<gene>
    <name evidence="2" type="ORF">AAL_03832</name>
</gene>
<dbReference type="STRING" id="1081109.A0A162IPY5"/>
<evidence type="ECO:0000313" key="2">
    <source>
        <dbReference type="EMBL" id="KZZ96603.1"/>
    </source>
</evidence>
<feature type="compositionally biased region" description="Low complexity" evidence="1">
    <location>
        <begin position="208"/>
        <end position="222"/>
    </location>
</feature>
<feature type="compositionally biased region" description="Basic and acidic residues" evidence="1">
    <location>
        <begin position="107"/>
        <end position="118"/>
    </location>
</feature>
<keyword evidence="3" id="KW-1185">Reference proteome</keyword>
<dbReference type="Proteomes" id="UP000078544">
    <property type="component" value="Unassembled WGS sequence"/>
</dbReference>
<feature type="compositionally biased region" description="Polar residues" evidence="1">
    <location>
        <begin position="1"/>
        <end position="14"/>
    </location>
</feature>
<dbReference type="CDD" id="cd14688">
    <property type="entry name" value="bZIP_YAP"/>
    <property type="match status" value="1"/>
</dbReference>
<feature type="compositionally biased region" description="Polar residues" evidence="1">
    <location>
        <begin position="223"/>
        <end position="235"/>
    </location>
</feature>
<dbReference type="PANTHER" id="PTHR42070:SF1">
    <property type="entry name" value="FILAMENT ASSOCIATED PROTEIN, PUTATIVE (AFU_ORTHOLOGUE AFUA_8G06630)-RELATED"/>
    <property type="match status" value="1"/>
</dbReference>
<reference evidence="2 3" key="1">
    <citation type="journal article" date="2016" name="Genome Biol. Evol.">
        <title>Divergent and convergent evolution of fungal pathogenicity.</title>
        <authorList>
            <person name="Shang Y."/>
            <person name="Xiao G."/>
            <person name="Zheng P."/>
            <person name="Cen K."/>
            <person name="Zhan S."/>
            <person name="Wang C."/>
        </authorList>
    </citation>
    <scope>NUCLEOTIDE SEQUENCE [LARGE SCALE GENOMIC DNA]</scope>
    <source>
        <strain evidence="2 3">RCEF 2490</strain>
    </source>
</reference>
<feature type="compositionally biased region" description="Low complexity" evidence="1">
    <location>
        <begin position="148"/>
        <end position="161"/>
    </location>
</feature>
<name>A0A162IPY5_9HYPO</name>
<dbReference type="AlphaFoldDB" id="A0A162IPY5"/>
<sequence>MAGTKTTTEPSQSAAAIRIRDNQRRSRARRKEYVENLERKVQEYERQGVDATLEMQHAARTVALENSRLRSMLAQLGAGDTDIDAFLQSCQDREAAEALSSVSMRPMHHDQSEPERQSGAKLRSSAVSDNMGDLKVSRSPSSLAHIVTSMTPPSSTESEPSLKAESVNSRYEIYSSCDAMTPQQDSPLDVLASATLQQGSCCEGKIQSTTSRRSSAEAPSPSTVETSTGAATPSSAYAPEPSPVASIISQDYSSPMEMSCDAAAAIIAEMQGQGDRQAAKARLGCHGRTPCFVRNTTLFQLLDG</sequence>
<accession>A0A162IPY5</accession>
<comment type="caution">
    <text evidence="2">The sequence shown here is derived from an EMBL/GenBank/DDBJ whole genome shotgun (WGS) entry which is preliminary data.</text>
</comment>
<evidence type="ECO:0008006" key="4">
    <source>
        <dbReference type="Google" id="ProtNLM"/>
    </source>
</evidence>
<organism evidence="2 3">
    <name type="scientific">Moelleriella libera RCEF 2490</name>
    <dbReference type="NCBI Taxonomy" id="1081109"/>
    <lineage>
        <taxon>Eukaryota</taxon>
        <taxon>Fungi</taxon>
        <taxon>Dikarya</taxon>
        <taxon>Ascomycota</taxon>
        <taxon>Pezizomycotina</taxon>
        <taxon>Sordariomycetes</taxon>
        <taxon>Hypocreomycetidae</taxon>
        <taxon>Hypocreales</taxon>
        <taxon>Clavicipitaceae</taxon>
        <taxon>Moelleriella</taxon>
    </lineage>
</organism>
<proteinExistence type="predicted"/>
<feature type="region of interest" description="Disordered" evidence="1">
    <location>
        <begin position="203"/>
        <end position="242"/>
    </location>
</feature>
<evidence type="ECO:0000256" key="1">
    <source>
        <dbReference type="SAM" id="MobiDB-lite"/>
    </source>
</evidence>
<feature type="region of interest" description="Disordered" evidence="1">
    <location>
        <begin position="97"/>
        <end position="164"/>
    </location>
</feature>
<evidence type="ECO:0000313" key="3">
    <source>
        <dbReference type="Proteomes" id="UP000078544"/>
    </source>
</evidence>
<dbReference type="OrthoDB" id="28335at2759"/>
<protein>
    <recommendedName>
        <fullName evidence="4">BZIP domain-containing protein</fullName>
    </recommendedName>
</protein>
<dbReference type="Gene3D" id="1.20.5.170">
    <property type="match status" value="1"/>
</dbReference>
<dbReference type="PANTHER" id="PTHR42070">
    <property type="entry name" value="FILAMENT ASSOCIATED PROTEIN, PUTATIVE (AFU_ORTHOLOGUE AFUA_8G06630)-RELATED"/>
    <property type="match status" value="1"/>
</dbReference>
<feature type="region of interest" description="Disordered" evidence="1">
    <location>
        <begin position="1"/>
        <end position="30"/>
    </location>
</feature>
<dbReference type="EMBL" id="AZGY01000007">
    <property type="protein sequence ID" value="KZZ96603.1"/>
    <property type="molecule type" value="Genomic_DNA"/>
</dbReference>